<reference evidence="1 2" key="2">
    <citation type="submission" date="2020-08" db="EMBL/GenBank/DDBJ databases">
        <authorList>
            <person name="Partida-Martinez L."/>
            <person name="Huntemann M."/>
            <person name="Clum A."/>
            <person name="Wang J."/>
            <person name="Palaniappan K."/>
            <person name="Ritter S."/>
            <person name="Chen I.-M."/>
            <person name="Stamatis D."/>
            <person name="Reddy T."/>
            <person name="O'Malley R."/>
            <person name="Daum C."/>
            <person name="Shapiro N."/>
            <person name="Ivanova N."/>
            <person name="Kyrpides N."/>
            <person name="Woyke T."/>
        </authorList>
    </citation>
    <scope>NUCLEOTIDE SEQUENCE [LARGE SCALE GENOMIC DNA]</scope>
    <source>
        <strain evidence="1 2">AS2.23</strain>
    </source>
</reference>
<dbReference type="RefSeq" id="WP_183393057.1">
    <property type="nucleotide sequence ID" value="NZ_JACHVY010000008.1"/>
</dbReference>
<evidence type="ECO:0000313" key="1">
    <source>
        <dbReference type="EMBL" id="MBB2903447.1"/>
    </source>
</evidence>
<accession>A0A7W4TRM5</accession>
<protein>
    <submittedName>
        <fullName evidence="1">Uncharacterized protein</fullName>
    </submittedName>
</protein>
<evidence type="ECO:0000313" key="2">
    <source>
        <dbReference type="Proteomes" id="UP000533269"/>
    </source>
</evidence>
<gene>
    <name evidence="1" type="ORF">FHR75_004289</name>
</gene>
<sequence length="94" mass="11525">MDEPDLPDTLVQFPDLVRRVRLRVHIKDDLEWHWPWGELRSDHDGLFYWSHCSFKLSTGREEPPTLQKFTDRSCRRNGCRQMWHHWAWLTQLQP</sequence>
<proteinExistence type="predicted"/>
<organism evidence="1 2">
    <name type="scientific">Kineococcus radiotolerans</name>
    <dbReference type="NCBI Taxonomy" id="131568"/>
    <lineage>
        <taxon>Bacteria</taxon>
        <taxon>Bacillati</taxon>
        <taxon>Actinomycetota</taxon>
        <taxon>Actinomycetes</taxon>
        <taxon>Kineosporiales</taxon>
        <taxon>Kineosporiaceae</taxon>
        <taxon>Kineococcus</taxon>
    </lineage>
</organism>
<dbReference type="AlphaFoldDB" id="A0A7W4TRM5"/>
<comment type="caution">
    <text evidence="1">The sequence shown here is derived from an EMBL/GenBank/DDBJ whole genome shotgun (WGS) entry which is preliminary data.</text>
</comment>
<dbReference type="EMBL" id="JACHVY010000008">
    <property type="protein sequence ID" value="MBB2903447.1"/>
    <property type="molecule type" value="Genomic_DNA"/>
</dbReference>
<dbReference type="Proteomes" id="UP000533269">
    <property type="component" value="Unassembled WGS sequence"/>
</dbReference>
<name>A0A7W4TRM5_KINRA</name>
<reference evidence="1 2" key="1">
    <citation type="submission" date="2020-08" db="EMBL/GenBank/DDBJ databases">
        <title>The Agave Microbiome: Exploring the role of microbial communities in plant adaptations to desert environments.</title>
        <authorList>
            <person name="Partida-Martinez L.P."/>
        </authorList>
    </citation>
    <scope>NUCLEOTIDE SEQUENCE [LARGE SCALE GENOMIC DNA]</scope>
    <source>
        <strain evidence="1 2">AS2.23</strain>
    </source>
</reference>